<dbReference type="InterPro" id="IPR051531">
    <property type="entry name" value="N-acetyltransferase"/>
</dbReference>
<dbReference type="InterPro" id="IPR016181">
    <property type="entry name" value="Acyl_CoA_acyltransferase"/>
</dbReference>
<dbReference type="PANTHER" id="PTHR43792">
    <property type="entry name" value="GNAT FAMILY, PUTATIVE (AFU_ORTHOLOGUE AFUA_3G00765)-RELATED-RELATED"/>
    <property type="match status" value="1"/>
</dbReference>
<evidence type="ECO:0000259" key="1">
    <source>
        <dbReference type="Pfam" id="PF13302"/>
    </source>
</evidence>
<proteinExistence type="predicted"/>
<dbReference type="Pfam" id="PF13302">
    <property type="entry name" value="Acetyltransf_3"/>
    <property type="match status" value="1"/>
</dbReference>
<sequence length="176" mass="20297">MNYPTIFPKLSTERLTLRQVSFNDKRAIFKLRSNKEINKLITRETPKNLNDADAFIQACLDNFETQNGIFWAIELQESAKIIGSINLYDINSEDNSAKISYELMPDYQKEGFMDQSMKTILAFTQLTAELKTIDAITHQNNSDAIALLEKNQFTLQEASQNLPEDNHIFRLDINQE</sequence>
<dbReference type="GeneID" id="86819348"/>
<name>A0A2I2MAM1_9FLAO</name>
<accession>A0A2I2MAM1</accession>
<evidence type="ECO:0000313" key="3">
    <source>
        <dbReference type="Proteomes" id="UP000490060"/>
    </source>
</evidence>
<evidence type="ECO:0000313" key="2">
    <source>
        <dbReference type="EMBL" id="SOU89592.1"/>
    </source>
</evidence>
<dbReference type="EMBL" id="OENE01000035">
    <property type="protein sequence ID" value="SOU89592.1"/>
    <property type="molecule type" value="Genomic_DNA"/>
</dbReference>
<dbReference type="RefSeq" id="WP_058884614.1">
    <property type="nucleotide sequence ID" value="NZ_JAFMUG010000007.1"/>
</dbReference>
<dbReference type="PANTHER" id="PTHR43792:SF1">
    <property type="entry name" value="N-ACETYLTRANSFERASE DOMAIN-CONTAINING PROTEIN"/>
    <property type="match status" value="1"/>
</dbReference>
<dbReference type="GO" id="GO:0016747">
    <property type="term" value="F:acyltransferase activity, transferring groups other than amino-acyl groups"/>
    <property type="evidence" value="ECO:0007669"/>
    <property type="project" value="InterPro"/>
</dbReference>
<protein>
    <recommendedName>
        <fullName evidence="1">N-acetyltransferase domain-containing protein</fullName>
    </recommendedName>
</protein>
<gene>
    <name evidence="2" type="ORF">TNO010_400169</name>
</gene>
<dbReference type="InterPro" id="IPR000182">
    <property type="entry name" value="GNAT_dom"/>
</dbReference>
<organism evidence="2 3">
    <name type="scientific">Tenacibaculum finnmarkense genomovar ulcerans</name>
    <dbReference type="NCBI Taxonomy" id="2781388"/>
    <lineage>
        <taxon>Bacteria</taxon>
        <taxon>Pseudomonadati</taxon>
        <taxon>Bacteroidota</taxon>
        <taxon>Flavobacteriia</taxon>
        <taxon>Flavobacteriales</taxon>
        <taxon>Flavobacteriaceae</taxon>
        <taxon>Tenacibaculum</taxon>
        <taxon>Tenacibaculum finnmarkense</taxon>
    </lineage>
</organism>
<dbReference type="SUPFAM" id="SSF55729">
    <property type="entry name" value="Acyl-CoA N-acyltransferases (Nat)"/>
    <property type="match status" value="1"/>
</dbReference>
<feature type="domain" description="N-acetyltransferase" evidence="1">
    <location>
        <begin position="14"/>
        <end position="154"/>
    </location>
</feature>
<reference evidence="2 3" key="1">
    <citation type="submission" date="2017-11" db="EMBL/GenBank/DDBJ databases">
        <authorList>
            <person name="Duchaud E."/>
        </authorList>
    </citation>
    <scope>NUCLEOTIDE SEQUENCE [LARGE SCALE GENOMIC DNA]</scope>
    <source>
        <strain evidence="2 3">TNO010</strain>
    </source>
</reference>
<dbReference type="Gene3D" id="3.40.630.30">
    <property type="match status" value="1"/>
</dbReference>
<dbReference type="Proteomes" id="UP000490060">
    <property type="component" value="Unassembled WGS sequence"/>
</dbReference>
<dbReference type="AlphaFoldDB" id="A0A2I2MAM1"/>